<dbReference type="Proteomes" id="UP000612956">
    <property type="component" value="Unassembled WGS sequence"/>
</dbReference>
<dbReference type="Gene3D" id="3.30.530.20">
    <property type="match status" value="1"/>
</dbReference>
<gene>
    <name evidence="1" type="ORF">GCM10011591_27570</name>
</gene>
<name>A0A917QK60_9NOCA</name>
<dbReference type="CDD" id="cd07812">
    <property type="entry name" value="SRPBCC"/>
    <property type="match status" value="1"/>
</dbReference>
<dbReference type="EMBL" id="BMMW01000002">
    <property type="protein sequence ID" value="GGK54279.1"/>
    <property type="molecule type" value="Genomic_DNA"/>
</dbReference>
<organism evidence="1 2">
    <name type="scientific">Nocardia camponoti</name>
    <dbReference type="NCBI Taxonomy" id="1616106"/>
    <lineage>
        <taxon>Bacteria</taxon>
        <taxon>Bacillati</taxon>
        <taxon>Actinomycetota</taxon>
        <taxon>Actinomycetes</taxon>
        <taxon>Mycobacteriales</taxon>
        <taxon>Nocardiaceae</taxon>
        <taxon>Nocardia</taxon>
    </lineage>
</organism>
<evidence type="ECO:0008006" key="3">
    <source>
        <dbReference type="Google" id="ProtNLM"/>
    </source>
</evidence>
<reference evidence="1" key="1">
    <citation type="journal article" date="2014" name="Int. J. Syst. Evol. Microbiol.">
        <title>Complete genome sequence of Corynebacterium casei LMG S-19264T (=DSM 44701T), isolated from a smear-ripened cheese.</title>
        <authorList>
            <consortium name="US DOE Joint Genome Institute (JGI-PGF)"/>
            <person name="Walter F."/>
            <person name="Albersmeier A."/>
            <person name="Kalinowski J."/>
            <person name="Ruckert C."/>
        </authorList>
    </citation>
    <scope>NUCLEOTIDE SEQUENCE</scope>
    <source>
        <strain evidence="1">CGMCC 4.7278</strain>
    </source>
</reference>
<accession>A0A917QK60</accession>
<keyword evidence="2" id="KW-1185">Reference proteome</keyword>
<dbReference type="Pfam" id="PF10604">
    <property type="entry name" value="Polyketide_cyc2"/>
    <property type="match status" value="1"/>
</dbReference>
<dbReference type="InterPro" id="IPR019587">
    <property type="entry name" value="Polyketide_cyclase/dehydratase"/>
</dbReference>
<evidence type="ECO:0000313" key="1">
    <source>
        <dbReference type="EMBL" id="GGK54279.1"/>
    </source>
</evidence>
<evidence type="ECO:0000313" key="2">
    <source>
        <dbReference type="Proteomes" id="UP000612956"/>
    </source>
</evidence>
<dbReference type="RefSeq" id="WP_188829274.1">
    <property type="nucleotide sequence ID" value="NZ_BMMW01000002.1"/>
</dbReference>
<reference evidence="1" key="2">
    <citation type="submission" date="2020-09" db="EMBL/GenBank/DDBJ databases">
        <authorList>
            <person name="Sun Q."/>
            <person name="Zhou Y."/>
        </authorList>
    </citation>
    <scope>NUCLEOTIDE SEQUENCE</scope>
    <source>
        <strain evidence="1">CGMCC 4.7278</strain>
    </source>
</reference>
<proteinExistence type="predicted"/>
<protein>
    <recommendedName>
        <fullName evidence="3">SRPBCC family protein</fullName>
    </recommendedName>
</protein>
<dbReference type="InterPro" id="IPR023393">
    <property type="entry name" value="START-like_dom_sf"/>
</dbReference>
<dbReference type="SUPFAM" id="SSF55961">
    <property type="entry name" value="Bet v1-like"/>
    <property type="match status" value="1"/>
</dbReference>
<sequence>MGHIRFASDVGAPVDVAFAYAADHAWFERWMYGVTSVQPLGTPKTGLGSSYRLDARIMSALPVPTTCEVTEFRRDAVIAYTLRGRICGTVTLRFDPLGFGTTVLTIEADYPQPVGVLARMCRRITDASAKSALRRTETRLRREIEEFHGTDLVGRMT</sequence>
<dbReference type="AlphaFoldDB" id="A0A917QK60"/>
<comment type="caution">
    <text evidence="1">The sequence shown here is derived from an EMBL/GenBank/DDBJ whole genome shotgun (WGS) entry which is preliminary data.</text>
</comment>